<dbReference type="AlphaFoldDB" id="A0AAE6IVG5"/>
<keyword evidence="2" id="KW-1133">Transmembrane helix</keyword>
<dbReference type="EMBL" id="CP042817">
    <property type="protein sequence ID" value="QEJ99099.1"/>
    <property type="molecule type" value="Genomic_DNA"/>
</dbReference>
<keyword evidence="2" id="KW-0472">Membrane</keyword>
<feature type="compositionally biased region" description="Basic and acidic residues" evidence="1">
    <location>
        <begin position="92"/>
        <end position="104"/>
    </location>
</feature>
<feature type="compositionally biased region" description="Basic and acidic residues" evidence="1">
    <location>
        <begin position="66"/>
        <end position="81"/>
    </location>
</feature>
<dbReference type="Proteomes" id="UP000323594">
    <property type="component" value="Chromosome"/>
</dbReference>
<evidence type="ECO:0000256" key="1">
    <source>
        <dbReference type="SAM" id="MobiDB-lite"/>
    </source>
</evidence>
<evidence type="ECO:0000313" key="4">
    <source>
        <dbReference type="Proteomes" id="UP000323594"/>
    </source>
</evidence>
<proteinExistence type="predicted"/>
<gene>
    <name evidence="3" type="ORF">FUT82_14595</name>
</gene>
<accession>A0AAE6IVG5</accession>
<dbReference type="RefSeq" id="WP_148879240.1">
    <property type="nucleotide sequence ID" value="NZ_CP042813.1"/>
</dbReference>
<evidence type="ECO:0000256" key="2">
    <source>
        <dbReference type="SAM" id="Phobius"/>
    </source>
</evidence>
<feature type="compositionally biased region" description="Low complexity" evidence="1">
    <location>
        <begin position="82"/>
        <end position="91"/>
    </location>
</feature>
<evidence type="ECO:0000313" key="3">
    <source>
        <dbReference type="EMBL" id="QEJ99099.1"/>
    </source>
</evidence>
<protein>
    <submittedName>
        <fullName evidence="3">Uncharacterized protein</fullName>
    </submittedName>
</protein>
<name>A0AAE6IVG5_TREPH</name>
<keyword evidence="2" id="KW-0812">Transmembrane</keyword>
<organism evidence="3 4">
    <name type="scientific">Treponema phagedenis</name>
    <dbReference type="NCBI Taxonomy" id="162"/>
    <lineage>
        <taxon>Bacteria</taxon>
        <taxon>Pseudomonadati</taxon>
        <taxon>Spirochaetota</taxon>
        <taxon>Spirochaetia</taxon>
        <taxon>Spirochaetales</taxon>
        <taxon>Treponemataceae</taxon>
        <taxon>Treponema</taxon>
    </lineage>
</organism>
<reference evidence="3 4" key="1">
    <citation type="submission" date="2019-08" db="EMBL/GenBank/DDBJ databases">
        <authorList>
            <person name="Kuhnert P."/>
        </authorList>
    </citation>
    <scope>NUCLEOTIDE SEQUENCE [LARGE SCALE GENOMIC DNA]</scope>
    <source>
        <strain evidence="3 4">B36.5</strain>
    </source>
</reference>
<feature type="region of interest" description="Disordered" evidence="1">
    <location>
        <begin position="63"/>
        <end position="104"/>
    </location>
</feature>
<feature type="transmembrane region" description="Helical" evidence="2">
    <location>
        <begin position="6"/>
        <end position="21"/>
    </location>
</feature>
<sequence>MAYYVIVFLVLVGIFVISYLKKKNKKTKRNIQQNTTENYTREKSSNELFNKYFGNLDNVKGAPKRFKTEDSTSKIDNKENNQKTSQSSNQNKPHEAKNTTEKKELTFAEKKAKGIYSTRGAVRVSGGLLPHHSSMGMIDFYYDGKKAPSLTGSRGRISIYKTDGNLQVFYKNPNDIKDKEFLGLIVDMYKI</sequence>